<feature type="binding site" evidence="9">
    <location>
        <position position="265"/>
    </location>
    <ligand>
        <name>ATP</name>
        <dbReference type="ChEBI" id="CHEBI:30616"/>
    </ligand>
</feature>
<keyword evidence="2 9" id="KW-0479">Metal-binding</keyword>
<feature type="binding site" evidence="9">
    <location>
        <position position="142"/>
    </location>
    <ligand>
        <name>substrate</name>
    </ligand>
</feature>
<dbReference type="HAMAP" id="MF_01987">
    <property type="entry name" value="Ribokinase"/>
    <property type="match status" value="1"/>
</dbReference>
<comment type="caution">
    <text evidence="9">Lacks conserved residue(s) required for the propagation of feature annotation.</text>
</comment>
<feature type="binding site" evidence="9">
    <location>
        <begin position="209"/>
        <end position="214"/>
    </location>
    <ligand>
        <name>ATP</name>
        <dbReference type="ChEBI" id="CHEBI:30616"/>
    </ligand>
</feature>
<feature type="binding site" evidence="9">
    <location>
        <position position="237"/>
    </location>
    <ligand>
        <name>K(+)</name>
        <dbReference type="ChEBI" id="CHEBI:29103"/>
    </ligand>
</feature>
<dbReference type="SUPFAM" id="SSF53613">
    <property type="entry name" value="Ribokinase-like"/>
    <property type="match status" value="1"/>
</dbReference>
<evidence type="ECO:0000256" key="3">
    <source>
        <dbReference type="ARBA" id="ARBA00022741"/>
    </source>
</evidence>
<comment type="function">
    <text evidence="9">Catalyzes the phosphorylation of ribose at O-5 in a reaction requiring ATP and magnesium. The resulting D-ribose-5-phosphate can then be used either for sythesis of nucleotides, histidine, and tryptophan, or as a component of the pentose phosphate pathway.</text>
</comment>
<keyword evidence="4 9" id="KW-0418">Kinase</keyword>
<reference evidence="13" key="1">
    <citation type="journal article" date="2019" name="Int. J. Syst. Evol. Microbiol.">
        <title>The Global Catalogue of Microorganisms (GCM) 10K type strain sequencing project: providing services to taxonomists for standard genome sequencing and annotation.</title>
        <authorList>
            <consortium name="The Broad Institute Genomics Platform"/>
            <consortium name="The Broad Institute Genome Sequencing Center for Infectious Disease"/>
            <person name="Wu L."/>
            <person name="Ma J."/>
        </authorList>
    </citation>
    <scope>NUCLEOTIDE SEQUENCE [LARGE SCALE GENOMIC DNA]</scope>
    <source>
        <strain evidence="13">KCTC 13193</strain>
    </source>
</reference>
<dbReference type="Proteomes" id="UP001595387">
    <property type="component" value="Unassembled WGS sequence"/>
</dbReference>
<feature type="binding site" evidence="9">
    <location>
        <position position="276"/>
    </location>
    <ligand>
        <name>K(+)</name>
        <dbReference type="ChEBI" id="CHEBI:29103"/>
    </ligand>
</feature>
<keyword evidence="3 9" id="KW-0547">Nucleotide-binding</keyword>
<feature type="binding site" evidence="9">
    <location>
        <position position="274"/>
    </location>
    <ligand>
        <name>K(+)</name>
        <dbReference type="ChEBI" id="CHEBI:29103"/>
    </ligand>
</feature>
<accession>A0ABV7A244</accession>
<keyword evidence="13" id="KW-1185">Reference proteome</keyword>
<evidence type="ECO:0000256" key="7">
    <source>
        <dbReference type="ARBA" id="ARBA00022958"/>
    </source>
</evidence>
<dbReference type="PANTHER" id="PTHR10584:SF166">
    <property type="entry name" value="RIBOKINASE"/>
    <property type="match status" value="1"/>
</dbReference>
<dbReference type="InterPro" id="IPR011611">
    <property type="entry name" value="PfkB_dom"/>
</dbReference>
<dbReference type="PRINTS" id="PR00990">
    <property type="entry name" value="RIBOKINASE"/>
</dbReference>
<gene>
    <name evidence="9 12" type="primary">rbsK</name>
    <name evidence="12" type="ORF">ACFODW_01490</name>
</gene>
<comment type="subcellular location">
    <subcellularLocation>
        <location evidence="9">Cytoplasm</location>
    </subcellularLocation>
</comment>
<organism evidence="12 13">
    <name type="scientific">Virgibacillus sediminis</name>
    <dbReference type="NCBI Taxonomy" id="202260"/>
    <lineage>
        <taxon>Bacteria</taxon>
        <taxon>Bacillati</taxon>
        <taxon>Bacillota</taxon>
        <taxon>Bacilli</taxon>
        <taxon>Bacillales</taxon>
        <taxon>Bacillaceae</taxon>
        <taxon>Virgibacillus</taxon>
    </lineage>
</organism>
<keyword evidence="1 9" id="KW-0808">Transferase</keyword>
<dbReference type="RefSeq" id="WP_390301857.1">
    <property type="nucleotide sequence ID" value="NZ_JBHRRZ010000002.1"/>
</dbReference>
<dbReference type="InterPro" id="IPR011877">
    <property type="entry name" value="Ribokinase"/>
</dbReference>
<dbReference type="CDD" id="cd01174">
    <property type="entry name" value="ribokinase"/>
    <property type="match status" value="1"/>
</dbReference>
<dbReference type="InterPro" id="IPR002139">
    <property type="entry name" value="Ribo/fructo_kinase"/>
</dbReference>
<protein>
    <recommendedName>
        <fullName evidence="9 10">Ribokinase</fullName>
        <shortName evidence="9">RK</shortName>
        <ecNumber evidence="9 10">2.7.1.15</ecNumber>
    </recommendedName>
</protein>
<feature type="binding site" evidence="9">
    <location>
        <begin position="42"/>
        <end position="46"/>
    </location>
    <ligand>
        <name>substrate</name>
    </ligand>
</feature>
<keyword evidence="8 9" id="KW-0119">Carbohydrate metabolism</keyword>
<dbReference type="Pfam" id="PF00294">
    <property type="entry name" value="PfkB"/>
    <property type="match status" value="1"/>
</dbReference>
<keyword evidence="5 9" id="KW-0067">ATP-binding</keyword>
<keyword evidence="7 9" id="KW-0630">Potassium</keyword>
<evidence type="ECO:0000256" key="9">
    <source>
        <dbReference type="HAMAP-Rule" id="MF_01987"/>
    </source>
</evidence>
<evidence type="ECO:0000313" key="13">
    <source>
        <dbReference type="Proteomes" id="UP001595387"/>
    </source>
</evidence>
<feature type="active site" description="Proton acceptor" evidence="9">
    <location>
        <position position="241"/>
    </location>
</feature>
<sequence>MSRKNKVCVVGSINMDLAVNAERMPEQGETILGEGFAMSPGGKGANQAVAAARMGAEVEMIGAVGDDSFGRLLVSGLRDEGIRTEGVRTMPGTATGTATIILSGGDNRIIVAPGANQQVSPELVRTQKEKIAGSSVLLLQLEIPIEAVTAAAEIASDHHVPIILNPAPYQKVPGELVEAASYITPNVVEDMAMRQESFYSRIEHKLILTKGEEGAAYSAKGKMETIPSYQVDVKDTTGAGDTFNGVLAARLAAGESIPDAVAASNAAAALSVTKTGAQAGMPTRAELEQFLKKE</sequence>
<comment type="catalytic activity">
    <reaction evidence="9">
        <text>D-ribose + ATP = D-ribose 5-phosphate + ADP + H(+)</text>
        <dbReference type="Rhea" id="RHEA:13697"/>
        <dbReference type="ChEBI" id="CHEBI:15378"/>
        <dbReference type="ChEBI" id="CHEBI:30616"/>
        <dbReference type="ChEBI" id="CHEBI:47013"/>
        <dbReference type="ChEBI" id="CHEBI:78346"/>
        <dbReference type="ChEBI" id="CHEBI:456216"/>
        <dbReference type="EC" id="2.7.1.15"/>
    </reaction>
</comment>
<comment type="pathway">
    <text evidence="9">Carbohydrate metabolism; D-ribose degradation; D-ribose 5-phosphate from beta-D-ribopyranose: step 2/2.</text>
</comment>
<evidence type="ECO:0000256" key="5">
    <source>
        <dbReference type="ARBA" id="ARBA00022840"/>
    </source>
</evidence>
<proteinExistence type="inferred from homology"/>
<evidence type="ECO:0000256" key="8">
    <source>
        <dbReference type="ARBA" id="ARBA00023277"/>
    </source>
</evidence>
<dbReference type="InterPro" id="IPR029056">
    <property type="entry name" value="Ribokinase-like"/>
</dbReference>
<evidence type="ECO:0000256" key="4">
    <source>
        <dbReference type="ARBA" id="ARBA00022777"/>
    </source>
</evidence>
<comment type="cofactor">
    <cofactor evidence="9">
        <name>Mg(2+)</name>
        <dbReference type="ChEBI" id="CHEBI:18420"/>
    </cofactor>
    <text evidence="9">Requires a divalent cation, most likely magnesium in vivo, as an electrophilic catalyst to aid phosphoryl group transfer. It is the chelate of the metal and the nucleotide that is the actual substrate.</text>
</comment>
<feature type="binding site" evidence="9">
    <location>
        <position position="186"/>
    </location>
    <ligand>
        <name>ATP</name>
        <dbReference type="ChEBI" id="CHEBI:30616"/>
    </ligand>
</feature>
<feature type="domain" description="Carbohydrate kinase PfkB" evidence="11">
    <location>
        <begin position="5"/>
        <end position="284"/>
    </location>
</feature>
<evidence type="ECO:0000256" key="1">
    <source>
        <dbReference type="ARBA" id="ARBA00022679"/>
    </source>
</evidence>
<evidence type="ECO:0000259" key="11">
    <source>
        <dbReference type="Pfam" id="PF00294"/>
    </source>
</evidence>
<feature type="binding site" evidence="9">
    <location>
        <begin position="14"/>
        <end position="16"/>
    </location>
    <ligand>
        <name>substrate</name>
    </ligand>
</feature>
<dbReference type="EC" id="2.7.1.15" evidence="9 10"/>
<evidence type="ECO:0000256" key="6">
    <source>
        <dbReference type="ARBA" id="ARBA00022842"/>
    </source>
</evidence>
<comment type="caution">
    <text evidence="12">The sequence shown here is derived from an EMBL/GenBank/DDBJ whole genome shotgun (WGS) entry which is preliminary data.</text>
</comment>
<dbReference type="PANTHER" id="PTHR10584">
    <property type="entry name" value="SUGAR KINASE"/>
    <property type="match status" value="1"/>
</dbReference>
<feature type="binding site" evidence="9">
    <location>
        <begin position="240"/>
        <end position="241"/>
    </location>
    <ligand>
        <name>ATP</name>
        <dbReference type="ChEBI" id="CHEBI:30616"/>
    </ligand>
</feature>
<evidence type="ECO:0000313" key="12">
    <source>
        <dbReference type="EMBL" id="MFC2947038.1"/>
    </source>
</evidence>
<dbReference type="Gene3D" id="3.40.1190.20">
    <property type="match status" value="1"/>
</dbReference>
<dbReference type="GO" id="GO:0004747">
    <property type="term" value="F:ribokinase activity"/>
    <property type="evidence" value="ECO:0007669"/>
    <property type="project" value="UniProtKB-EC"/>
</dbReference>
<dbReference type="NCBIfam" id="TIGR02152">
    <property type="entry name" value="D_ribokin_bact"/>
    <property type="match status" value="1"/>
</dbReference>
<evidence type="ECO:0000256" key="2">
    <source>
        <dbReference type="ARBA" id="ARBA00022723"/>
    </source>
</evidence>
<comment type="subunit">
    <text evidence="9">Homodimer.</text>
</comment>
<name>A0ABV7A244_9BACI</name>
<dbReference type="EMBL" id="JBHRRZ010000002">
    <property type="protein sequence ID" value="MFC2947038.1"/>
    <property type="molecule type" value="Genomic_DNA"/>
</dbReference>
<feature type="binding site" evidence="9">
    <location>
        <position position="241"/>
    </location>
    <ligand>
        <name>substrate</name>
    </ligand>
</feature>
<feature type="binding site" evidence="9">
    <location>
        <position position="271"/>
    </location>
    <ligand>
        <name>K(+)</name>
        <dbReference type="ChEBI" id="CHEBI:29103"/>
    </ligand>
</feature>
<evidence type="ECO:0000256" key="10">
    <source>
        <dbReference type="NCBIfam" id="TIGR02152"/>
    </source>
</evidence>
<keyword evidence="6 9" id="KW-0460">Magnesium</keyword>
<comment type="activity regulation">
    <text evidence="9">Activated by a monovalent cation that binds near, but not in, the active site. The most likely occupant of the site in vivo is potassium. Ion binding induces a conformational change that may alter substrate affinity.</text>
</comment>
<keyword evidence="9" id="KW-0963">Cytoplasm</keyword>
<feature type="binding site" evidence="9">
    <location>
        <position position="235"/>
    </location>
    <ligand>
        <name>K(+)</name>
        <dbReference type="ChEBI" id="CHEBI:29103"/>
    </ligand>
</feature>
<comment type="similarity">
    <text evidence="9">Belongs to the carbohydrate kinase PfkB family. Ribokinase subfamily.</text>
</comment>